<dbReference type="PRINTS" id="PR00035">
    <property type="entry name" value="HTHGNTR"/>
</dbReference>
<dbReference type="SMART" id="SM00345">
    <property type="entry name" value="HTH_GNTR"/>
    <property type="match status" value="1"/>
</dbReference>
<dbReference type="KEGG" id="mey:TM49_06925"/>
<dbReference type="AlphaFoldDB" id="A0A0D5LMY1"/>
<evidence type="ECO:0000259" key="4">
    <source>
        <dbReference type="PROSITE" id="PS50949"/>
    </source>
</evidence>
<dbReference type="InterPro" id="IPR050679">
    <property type="entry name" value="Bact_HTH_transcr_reg"/>
</dbReference>
<dbReference type="InterPro" id="IPR036388">
    <property type="entry name" value="WH-like_DNA-bd_sf"/>
</dbReference>
<dbReference type="RefSeq" id="WP_045680151.1">
    <property type="nucleotide sequence ID" value="NZ_CP010803.1"/>
</dbReference>
<dbReference type="PATRIC" id="fig|1486262.3.peg.1426"/>
<dbReference type="STRING" id="1486262.TM49_06925"/>
<evidence type="ECO:0000313" key="6">
    <source>
        <dbReference type="Proteomes" id="UP000032611"/>
    </source>
</evidence>
<protein>
    <submittedName>
        <fullName evidence="5">Phage tail protein</fullName>
    </submittedName>
</protein>
<feature type="domain" description="HTH gntR-type" evidence="4">
    <location>
        <begin position="14"/>
        <end position="82"/>
    </location>
</feature>
<evidence type="ECO:0000256" key="2">
    <source>
        <dbReference type="ARBA" id="ARBA00023125"/>
    </source>
</evidence>
<keyword evidence="1" id="KW-0805">Transcription regulation</keyword>
<dbReference type="GO" id="GO:0045892">
    <property type="term" value="P:negative regulation of DNA-templated transcription"/>
    <property type="evidence" value="ECO:0007669"/>
    <property type="project" value="TreeGrafter"/>
</dbReference>
<dbReference type="Gene3D" id="1.10.10.10">
    <property type="entry name" value="Winged helix-like DNA-binding domain superfamily/Winged helix DNA-binding domain"/>
    <property type="match status" value="1"/>
</dbReference>
<dbReference type="EMBL" id="CP010803">
    <property type="protein sequence ID" value="AJY45486.1"/>
    <property type="molecule type" value="Genomic_DNA"/>
</dbReference>
<keyword evidence="2" id="KW-0238">DNA-binding</keyword>
<dbReference type="CDD" id="cd07377">
    <property type="entry name" value="WHTH_GntR"/>
    <property type="match status" value="1"/>
</dbReference>
<dbReference type="OrthoDB" id="7173258at2"/>
<dbReference type="PANTHER" id="PTHR44846:SF1">
    <property type="entry name" value="MANNOSYL-D-GLYCERATE TRANSPORT_METABOLISM SYSTEM REPRESSOR MNGR-RELATED"/>
    <property type="match status" value="1"/>
</dbReference>
<dbReference type="Proteomes" id="UP000032611">
    <property type="component" value="Chromosome"/>
</dbReference>
<dbReference type="InterPro" id="IPR000524">
    <property type="entry name" value="Tscrpt_reg_HTH_GntR"/>
</dbReference>
<gene>
    <name evidence="5" type="ORF">TM49_06925</name>
</gene>
<evidence type="ECO:0000256" key="3">
    <source>
        <dbReference type="ARBA" id="ARBA00023163"/>
    </source>
</evidence>
<dbReference type="Pfam" id="PF00392">
    <property type="entry name" value="GntR"/>
    <property type="match status" value="1"/>
</dbReference>
<keyword evidence="3" id="KW-0804">Transcription</keyword>
<dbReference type="SMART" id="SM00866">
    <property type="entry name" value="UTRA"/>
    <property type="match status" value="1"/>
</dbReference>
<dbReference type="SUPFAM" id="SSF46785">
    <property type="entry name" value="Winged helix' DNA-binding domain"/>
    <property type="match status" value="1"/>
</dbReference>
<evidence type="ECO:0000256" key="1">
    <source>
        <dbReference type="ARBA" id="ARBA00023015"/>
    </source>
</evidence>
<dbReference type="InterPro" id="IPR036390">
    <property type="entry name" value="WH_DNA-bd_sf"/>
</dbReference>
<dbReference type="PROSITE" id="PS50949">
    <property type="entry name" value="HTH_GNTR"/>
    <property type="match status" value="1"/>
</dbReference>
<organism evidence="5 6">
    <name type="scientific">Martelella endophytica</name>
    <dbReference type="NCBI Taxonomy" id="1486262"/>
    <lineage>
        <taxon>Bacteria</taxon>
        <taxon>Pseudomonadati</taxon>
        <taxon>Pseudomonadota</taxon>
        <taxon>Alphaproteobacteria</taxon>
        <taxon>Hyphomicrobiales</taxon>
        <taxon>Aurantimonadaceae</taxon>
        <taxon>Martelella</taxon>
    </lineage>
</organism>
<dbReference type="GO" id="GO:0003677">
    <property type="term" value="F:DNA binding"/>
    <property type="evidence" value="ECO:0007669"/>
    <property type="project" value="UniProtKB-KW"/>
</dbReference>
<sequence>MDAFFQKLDLDGDGPLYLRLKAALAEAIASGRLKPGAALPAERDMAAALGISRVTVRRAIEELTREERIERRQGAGTFVAEPLTRIEQSLSRLTSFSDDMARRGLKPGSRWITRGLFKPSTEEVMALGLSPGARVARLVRVRLADDRAMALERSSLPEDILAAPEIVETSLYDVLADAGVQPARAIERISACCLSEAESLLLGMAIGAPALTVERLAYNGAGRVIEVTRTLYRADVFDMVAEMTF</sequence>
<proteinExistence type="predicted"/>
<dbReference type="InterPro" id="IPR011663">
    <property type="entry name" value="UTRA"/>
</dbReference>
<accession>A0A0D5LMY1</accession>
<evidence type="ECO:0000313" key="5">
    <source>
        <dbReference type="EMBL" id="AJY45486.1"/>
    </source>
</evidence>
<dbReference type="PANTHER" id="PTHR44846">
    <property type="entry name" value="MANNOSYL-D-GLYCERATE TRANSPORT/METABOLISM SYSTEM REPRESSOR MNGR-RELATED"/>
    <property type="match status" value="1"/>
</dbReference>
<keyword evidence="6" id="KW-1185">Reference proteome</keyword>
<name>A0A0D5LMY1_MAREN</name>
<dbReference type="SUPFAM" id="SSF64288">
    <property type="entry name" value="Chorismate lyase-like"/>
    <property type="match status" value="1"/>
</dbReference>
<dbReference type="HOGENOM" id="CLU_063236_3_1_5"/>
<dbReference type="GO" id="GO:0003700">
    <property type="term" value="F:DNA-binding transcription factor activity"/>
    <property type="evidence" value="ECO:0007669"/>
    <property type="project" value="InterPro"/>
</dbReference>
<reference evidence="5 6" key="1">
    <citation type="journal article" date="2015" name="Genome Announc.">
        <title>Complete genome sequence of Martelella endophytica YC6887, which has antifungal activity associated with a halophyte.</title>
        <authorList>
            <person name="Khan A."/>
            <person name="Khan H."/>
            <person name="Chung E.J."/>
            <person name="Hossain M.T."/>
            <person name="Chung Y.R."/>
        </authorList>
    </citation>
    <scope>NUCLEOTIDE SEQUENCE [LARGE SCALE GENOMIC DNA]</scope>
    <source>
        <strain evidence="5">YC6887</strain>
    </source>
</reference>
<dbReference type="Gene3D" id="3.40.1410.10">
    <property type="entry name" value="Chorismate lyase-like"/>
    <property type="match status" value="1"/>
</dbReference>
<dbReference type="Pfam" id="PF07702">
    <property type="entry name" value="UTRA"/>
    <property type="match status" value="1"/>
</dbReference>
<dbReference type="InterPro" id="IPR028978">
    <property type="entry name" value="Chorismate_lyase_/UTRA_dom_sf"/>
</dbReference>